<dbReference type="GeneID" id="78342082"/>
<dbReference type="EMBL" id="AP019735">
    <property type="protein sequence ID" value="BBL04048.1"/>
    <property type="molecule type" value="Genomic_DNA"/>
</dbReference>
<dbReference type="RefSeq" id="WP_141412605.1">
    <property type="nucleotide sequence ID" value="NZ_AP019735.1"/>
</dbReference>
<dbReference type="InterPro" id="IPR051319">
    <property type="entry name" value="Oligoribo/pAp-PDE_c-di-AMP_PDE"/>
</dbReference>
<accession>A0A4Y1WVA0</accession>
<protein>
    <submittedName>
        <fullName evidence="3">Exopolyphosphatase</fullName>
    </submittedName>
</protein>
<proteinExistence type="predicted"/>
<dbReference type="OrthoDB" id="9803668at2"/>
<keyword evidence="4" id="KW-1185">Reference proteome</keyword>
<dbReference type="GO" id="GO:0003676">
    <property type="term" value="F:nucleic acid binding"/>
    <property type="evidence" value="ECO:0007669"/>
    <property type="project" value="InterPro"/>
</dbReference>
<evidence type="ECO:0000313" key="3">
    <source>
        <dbReference type="EMBL" id="BBL04048.1"/>
    </source>
</evidence>
<dbReference type="PANTHER" id="PTHR47618">
    <property type="entry name" value="BIFUNCTIONAL OLIGORIBONUCLEASE AND PAP PHOSPHATASE NRNA"/>
    <property type="match status" value="1"/>
</dbReference>
<dbReference type="Gene3D" id="3.10.310.30">
    <property type="match status" value="1"/>
</dbReference>
<dbReference type="Pfam" id="PF01368">
    <property type="entry name" value="DHH"/>
    <property type="match status" value="1"/>
</dbReference>
<feature type="domain" description="DHHA1" evidence="2">
    <location>
        <begin position="252"/>
        <end position="326"/>
    </location>
</feature>
<dbReference type="InterPro" id="IPR038763">
    <property type="entry name" value="DHH_sf"/>
</dbReference>
<dbReference type="AlphaFoldDB" id="A0A4Y1WVA0"/>
<feature type="domain" description="DDH" evidence="1">
    <location>
        <begin position="21"/>
        <end position="173"/>
    </location>
</feature>
<dbReference type="Pfam" id="PF02272">
    <property type="entry name" value="DHHA1"/>
    <property type="match status" value="1"/>
</dbReference>
<dbReference type="Gene3D" id="3.90.1640.10">
    <property type="entry name" value="inorganic pyrophosphatase (n-terminal core)"/>
    <property type="match status" value="1"/>
</dbReference>
<dbReference type="Proteomes" id="UP000318946">
    <property type="component" value="Chromosome"/>
</dbReference>
<name>A0A4Y1WVA0_9BACT</name>
<dbReference type="InterPro" id="IPR003156">
    <property type="entry name" value="DHHA1_dom"/>
</dbReference>
<evidence type="ECO:0000313" key="4">
    <source>
        <dbReference type="Proteomes" id="UP000318946"/>
    </source>
</evidence>
<sequence>MKIDSAKIEALRELLAAPHRKIVLVAHTNPDGDAIGASTAWRDVLAAMGHEVTMIVPNKYPYFLDWMPDIREVVIFRFAPERALEAIRGADIVFCLDFNSLSRLEALSDALAENTAARRVLIDHHLSPDGGFDLQFSYPQSSSTCFLLYCIIEQLCGTEVITRKMAEALYVGMMTDTGNFSFSFLTPALYRALAVLVEKGIDVAGIHNSVYNGYTEDRARLFGYAIHRKMNIIQEGTAAYMSLTEAEMRRYRFQQGDSEGFVNYPLTIKKMKMSAMFLGHHKFIRVSLRSRGDVDVNLFARKYFDGGGHKNAAGGKSYVSMDETIAHYIRSVEEFAREGGLDTPPLR</sequence>
<dbReference type="InterPro" id="IPR001667">
    <property type="entry name" value="DDH_dom"/>
</dbReference>
<dbReference type="SUPFAM" id="SSF64182">
    <property type="entry name" value="DHH phosphoesterases"/>
    <property type="match status" value="1"/>
</dbReference>
<evidence type="ECO:0000259" key="2">
    <source>
        <dbReference type="Pfam" id="PF02272"/>
    </source>
</evidence>
<gene>
    <name evidence="3" type="primary">fjo19</name>
    <name evidence="3" type="ORF">A5CBH24_13610</name>
</gene>
<dbReference type="KEGG" id="acou:A5CBH24_13610"/>
<organism evidence="3 4">
    <name type="scientific">Alistipes communis</name>
    <dbReference type="NCBI Taxonomy" id="2585118"/>
    <lineage>
        <taxon>Bacteria</taxon>
        <taxon>Pseudomonadati</taxon>
        <taxon>Bacteroidota</taxon>
        <taxon>Bacteroidia</taxon>
        <taxon>Bacteroidales</taxon>
        <taxon>Rikenellaceae</taxon>
        <taxon>Alistipes</taxon>
    </lineage>
</organism>
<dbReference type="PANTHER" id="PTHR47618:SF1">
    <property type="entry name" value="BIFUNCTIONAL OLIGORIBONUCLEASE AND PAP PHOSPHATASE NRNA"/>
    <property type="match status" value="1"/>
</dbReference>
<evidence type="ECO:0000259" key="1">
    <source>
        <dbReference type="Pfam" id="PF01368"/>
    </source>
</evidence>
<reference evidence="4" key="1">
    <citation type="submission" date="2019-06" db="EMBL/GenBank/DDBJ databases">
        <title>Alistipes onderdonkii subsp. vulgaris subsp. nov., Alistipes dispar sp. nov. and Alistipes communis sp. nov., isolated from human faeces, and creation of Alistipes onderdonkii subsp. onderdonkii subsp. nov.</title>
        <authorList>
            <person name="Sakamoto M."/>
            <person name="Ikeyama N."/>
            <person name="Ogata Y."/>
            <person name="Suda W."/>
            <person name="Iino T."/>
            <person name="Hattori M."/>
            <person name="Ohkuma M."/>
        </authorList>
    </citation>
    <scope>NUCLEOTIDE SEQUENCE [LARGE SCALE GENOMIC DNA]</scope>
    <source>
        <strain evidence="4">5CBH24</strain>
    </source>
</reference>